<dbReference type="GO" id="GO:0005634">
    <property type="term" value="C:nucleus"/>
    <property type="evidence" value="ECO:0007669"/>
    <property type="project" value="TreeGrafter"/>
</dbReference>
<evidence type="ECO:0000313" key="7">
    <source>
        <dbReference type="Proteomes" id="UP000326396"/>
    </source>
</evidence>
<evidence type="ECO:0000256" key="2">
    <source>
        <dbReference type="ARBA" id="ARBA00022670"/>
    </source>
</evidence>
<dbReference type="GO" id="GO:0016929">
    <property type="term" value="F:deSUMOylase activity"/>
    <property type="evidence" value="ECO:0007669"/>
    <property type="project" value="TreeGrafter"/>
</dbReference>
<dbReference type="EMBL" id="SZYD01000003">
    <property type="protein sequence ID" value="KAD6795763.1"/>
    <property type="molecule type" value="Genomic_DNA"/>
</dbReference>
<dbReference type="PANTHER" id="PTHR12606">
    <property type="entry name" value="SENTRIN/SUMO-SPECIFIC PROTEASE"/>
    <property type="match status" value="1"/>
</dbReference>
<dbReference type="AlphaFoldDB" id="A0A5N6PPC3"/>
<dbReference type="Pfam" id="PF02902">
    <property type="entry name" value="Peptidase_C48"/>
    <property type="match status" value="1"/>
</dbReference>
<evidence type="ECO:0000313" key="6">
    <source>
        <dbReference type="EMBL" id="KAD6795763.1"/>
    </source>
</evidence>
<protein>
    <recommendedName>
        <fullName evidence="5">Ubiquitin-like protease family profile domain-containing protein</fullName>
    </recommendedName>
</protein>
<keyword evidence="2" id="KW-0645">Protease</keyword>
<keyword evidence="4" id="KW-0788">Thiol protease</keyword>
<evidence type="ECO:0000256" key="3">
    <source>
        <dbReference type="ARBA" id="ARBA00022801"/>
    </source>
</evidence>
<reference evidence="6 7" key="1">
    <citation type="submission" date="2019-05" db="EMBL/GenBank/DDBJ databases">
        <title>Mikania micrantha, genome provides insights into the molecular mechanism of rapid growth.</title>
        <authorList>
            <person name="Liu B."/>
        </authorList>
    </citation>
    <scope>NUCLEOTIDE SEQUENCE [LARGE SCALE GENOMIC DNA]</scope>
    <source>
        <strain evidence="6">NLD-2019</strain>
        <tissue evidence="6">Leaf</tissue>
    </source>
</reference>
<feature type="domain" description="Ubiquitin-like protease family profile" evidence="5">
    <location>
        <begin position="160"/>
        <end position="349"/>
    </location>
</feature>
<evidence type="ECO:0000259" key="5">
    <source>
        <dbReference type="PROSITE" id="PS50600"/>
    </source>
</evidence>
<dbReference type="InterPro" id="IPR038765">
    <property type="entry name" value="Papain-like_cys_pep_sf"/>
</dbReference>
<dbReference type="GO" id="GO:0006508">
    <property type="term" value="P:proteolysis"/>
    <property type="evidence" value="ECO:0007669"/>
    <property type="project" value="UniProtKB-KW"/>
</dbReference>
<dbReference type="GO" id="GO:0016926">
    <property type="term" value="P:protein desumoylation"/>
    <property type="evidence" value="ECO:0007669"/>
    <property type="project" value="TreeGrafter"/>
</dbReference>
<keyword evidence="7" id="KW-1185">Reference proteome</keyword>
<dbReference type="SUPFAM" id="SSF54001">
    <property type="entry name" value="Cysteine proteinases"/>
    <property type="match status" value="1"/>
</dbReference>
<accession>A0A5N6PPC3</accession>
<dbReference type="InterPro" id="IPR003653">
    <property type="entry name" value="Peptidase_C48_C"/>
</dbReference>
<comment type="caution">
    <text evidence="6">The sequence shown here is derived from an EMBL/GenBank/DDBJ whole genome shotgun (WGS) entry which is preliminary data.</text>
</comment>
<proteinExistence type="inferred from homology"/>
<dbReference type="PROSITE" id="PS50600">
    <property type="entry name" value="ULP_PROTEASE"/>
    <property type="match status" value="1"/>
</dbReference>
<name>A0A5N6PPC3_9ASTR</name>
<dbReference type="Gene3D" id="3.40.395.10">
    <property type="entry name" value="Adenoviral Proteinase, Chain A"/>
    <property type="match status" value="1"/>
</dbReference>
<keyword evidence="3" id="KW-0378">Hydrolase</keyword>
<dbReference type="OrthoDB" id="1751519at2759"/>
<dbReference type="PANTHER" id="PTHR12606:SF141">
    <property type="entry name" value="GH15225P-RELATED"/>
    <property type="match status" value="1"/>
</dbReference>
<evidence type="ECO:0000256" key="1">
    <source>
        <dbReference type="ARBA" id="ARBA00005234"/>
    </source>
</evidence>
<dbReference type="Proteomes" id="UP000326396">
    <property type="component" value="Linkage Group LG11"/>
</dbReference>
<evidence type="ECO:0000256" key="4">
    <source>
        <dbReference type="ARBA" id="ARBA00022807"/>
    </source>
</evidence>
<comment type="similarity">
    <text evidence="1">Belongs to the peptidase C48 family.</text>
</comment>
<sequence length="390" mass="45864">MYMPPPQMPSVDGYKPAQDDFFGDIYFDENNEINYSFGRTNDGSSSGTGNLNQVLEKLDLVIKSHDTHHQYYQRFASGSESKEKVVVEDDDDDVANDVEMSKFKTPLSHMLSSCKDKFTSIKGRGRRIKKKSKLLKSPFQEFDSTPRDKEEEFSEQLINNLIGRKNYWVYTEYHPNVAMDSDFWKKSTTRWFDTPHMSCWINKLLLERDPETDWTILPSFFLSSVKMFRTWFHDLASGQMWPFPAIEHVDIFYVPVNMDNQHWCLAVIDILKWSMTVYDSYPEICSAERSDMLNFLDYMFTTWLAYNNYDMGPTFRYPPFERSYPISVPHQSGSVGDCGVWVCISLQRLTSNEELYISNEDTAKTAREFRWNFCKLMYEKKFRVHSTESV</sequence>
<gene>
    <name evidence="6" type="ORF">E3N88_06659</name>
</gene>
<organism evidence="6 7">
    <name type="scientific">Mikania micrantha</name>
    <name type="common">bitter vine</name>
    <dbReference type="NCBI Taxonomy" id="192012"/>
    <lineage>
        <taxon>Eukaryota</taxon>
        <taxon>Viridiplantae</taxon>
        <taxon>Streptophyta</taxon>
        <taxon>Embryophyta</taxon>
        <taxon>Tracheophyta</taxon>
        <taxon>Spermatophyta</taxon>
        <taxon>Magnoliopsida</taxon>
        <taxon>eudicotyledons</taxon>
        <taxon>Gunneridae</taxon>
        <taxon>Pentapetalae</taxon>
        <taxon>asterids</taxon>
        <taxon>campanulids</taxon>
        <taxon>Asterales</taxon>
        <taxon>Asteraceae</taxon>
        <taxon>Asteroideae</taxon>
        <taxon>Heliantheae alliance</taxon>
        <taxon>Eupatorieae</taxon>
        <taxon>Mikania</taxon>
    </lineage>
</organism>